<accession>A0A8H4UA60</accession>
<reference evidence="1" key="1">
    <citation type="journal article" date="2020" name="BMC Genomics">
        <title>Correction to: Identification and distribution of gene clusters required for synthesis of sphingolipid metabolism inhibitors in diverse species of the filamentous fungus Fusarium.</title>
        <authorList>
            <person name="Kim H.S."/>
            <person name="Lohmar J.M."/>
            <person name="Busman M."/>
            <person name="Brown D.W."/>
            <person name="Naumann T.A."/>
            <person name="Divon H.H."/>
            <person name="Lysoe E."/>
            <person name="Uhlig S."/>
            <person name="Proctor R.H."/>
        </authorList>
    </citation>
    <scope>NUCLEOTIDE SEQUENCE</scope>
    <source>
        <strain evidence="1">NRRL 20472</strain>
    </source>
</reference>
<dbReference type="OrthoDB" id="4636359at2759"/>
<dbReference type="AlphaFoldDB" id="A0A8H4UA60"/>
<dbReference type="EMBL" id="JABEXW010000061">
    <property type="protein sequence ID" value="KAF4972324.1"/>
    <property type="molecule type" value="Genomic_DNA"/>
</dbReference>
<protein>
    <submittedName>
        <fullName evidence="1">Uncharacterized protein</fullName>
    </submittedName>
</protein>
<comment type="caution">
    <text evidence="1">The sequence shown here is derived from an EMBL/GenBank/DDBJ whole genome shotgun (WGS) entry which is preliminary data.</text>
</comment>
<sequence>MALAVTDPFNKLSPELRLQVLISTHSKSSISRMIQASPIMLQQYLTHKRYIIRQVIAAEFDEEMIQDAMAIILLPSPRGTGVRPLRKRRAGPMCEHLLAWSKSQLPDPLKDNDDHLLSQLNKLHSQLLLLIEDYITKSTASFPPREYLCLPQIQRLSTEGRLMFKGVKVTPRFNSANLTSLERKRFVKAFLVYELLCKTSNVHDGPSNLRYREVSNAEYEAVGCVHNYVCSLYGAIFAQCKGACLPSTSSGASLETGLLFPDTFYVDANAYEPNLGLFGNLHHHDIAASLSTLGLDHLTDFLRYDMAKPDEKEALEVQIQDVWFSEAPYWSFKWAINFMLWLTTKRKYKNGCESAMYKQLSLNPDEKLRYKMVSSVLGYSLITVAFTPKRALNDQISHRKGSWLKKPLSKLLLKVGFITRKRRGFCHDHNSGPVLGSSKNN</sequence>
<dbReference type="Proteomes" id="UP000622797">
    <property type="component" value="Unassembled WGS sequence"/>
</dbReference>
<keyword evidence="2" id="KW-1185">Reference proteome</keyword>
<evidence type="ECO:0000313" key="1">
    <source>
        <dbReference type="EMBL" id="KAF4972324.1"/>
    </source>
</evidence>
<evidence type="ECO:0000313" key="2">
    <source>
        <dbReference type="Proteomes" id="UP000622797"/>
    </source>
</evidence>
<organism evidence="1 2">
    <name type="scientific">Fusarium sarcochroum</name>
    <dbReference type="NCBI Taxonomy" id="1208366"/>
    <lineage>
        <taxon>Eukaryota</taxon>
        <taxon>Fungi</taxon>
        <taxon>Dikarya</taxon>
        <taxon>Ascomycota</taxon>
        <taxon>Pezizomycotina</taxon>
        <taxon>Sordariomycetes</taxon>
        <taxon>Hypocreomycetidae</taxon>
        <taxon>Hypocreales</taxon>
        <taxon>Nectriaceae</taxon>
        <taxon>Fusarium</taxon>
        <taxon>Fusarium lateritium species complex</taxon>
    </lineage>
</organism>
<gene>
    <name evidence="1" type="ORF">FSARC_1103</name>
</gene>
<proteinExistence type="predicted"/>
<reference evidence="1" key="2">
    <citation type="submission" date="2020-05" db="EMBL/GenBank/DDBJ databases">
        <authorList>
            <person name="Kim H.-S."/>
            <person name="Proctor R.H."/>
            <person name="Brown D.W."/>
        </authorList>
    </citation>
    <scope>NUCLEOTIDE SEQUENCE</scope>
    <source>
        <strain evidence="1">NRRL 20472</strain>
    </source>
</reference>
<name>A0A8H4UA60_9HYPO</name>